<sequence>MVVTREFLLIKSICLKRSTIDHIFVKRHMTLYLCHIHRPNKSSFTYFSSTYEPHLPSITLTLSRRRLLYR</sequence>
<reference evidence="1" key="1">
    <citation type="journal article" date="2023" name="IScience">
        <title>Live-bearing cockroach genome reveals convergent evolutionary mechanisms linked to viviparity in insects and beyond.</title>
        <authorList>
            <person name="Fouks B."/>
            <person name="Harrison M.C."/>
            <person name="Mikhailova A.A."/>
            <person name="Marchal E."/>
            <person name="English S."/>
            <person name="Carruthers M."/>
            <person name="Jennings E.C."/>
            <person name="Chiamaka E.L."/>
            <person name="Frigard R.A."/>
            <person name="Pippel M."/>
            <person name="Attardo G.M."/>
            <person name="Benoit J.B."/>
            <person name="Bornberg-Bauer E."/>
            <person name="Tobe S.S."/>
        </authorList>
    </citation>
    <scope>NUCLEOTIDE SEQUENCE</scope>
    <source>
        <strain evidence="1">Stay&amp;Tobe</strain>
    </source>
</reference>
<gene>
    <name evidence="1" type="ORF">L9F63_028211</name>
</gene>
<keyword evidence="2" id="KW-1185">Reference proteome</keyword>
<evidence type="ECO:0000313" key="1">
    <source>
        <dbReference type="EMBL" id="KAJ9587536.1"/>
    </source>
</evidence>
<reference evidence="1" key="2">
    <citation type="submission" date="2023-05" db="EMBL/GenBank/DDBJ databases">
        <authorList>
            <person name="Fouks B."/>
        </authorList>
    </citation>
    <scope>NUCLEOTIDE SEQUENCE</scope>
    <source>
        <strain evidence="1">Stay&amp;Tobe</strain>
        <tissue evidence="1">Testes</tissue>
    </source>
</reference>
<name>A0AAD7ZW72_DIPPU</name>
<dbReference type="EMBL" id="JASPKZ010006116">
    <property type="protein sequence ID" value="KAJ9587536.1"/>
    <property type="molecule type" value="Genomic_DNA"/>
</dbReference>
<organism evidence="1 2">
    <name type="scientific">Diploptera punctata</name>
    <name type="common">Pacific beetle cockroach</name>
    <dbReference type="NCBI Taxonomy" id="6984"/>
    <lineage>
        <taxon>Eukaryota</taxon>
        <taxon>Metazoa</taxon>
        <taxon>Ecdysozoa</taxon>
        <taxon>Arthropoda</taxon>
        <taxon>Hexapoda</taxon>
        <taxon>Insecta</taxon>
        <taxon>Pterygota</taxon>
        <taxon>Neoptera</taxon>
        <taxon>Polyneoptera</taxon>
        <taxon>Dictyoptera</taxon>
        <taxon>Blattodea</taxon>
        <taxon>Blaberoidea</taxon>
        <taxon>Blaberidae</taxon>
        <taxon>Diplopterinae</taxon>
        <taxon>Diploptera</taxon>
    </lineage>
</organism>
<comment type="caution">
    <text evidence="1">The sequence shown here is derived from an EMBL/GenBank/DDBJ whole genome shotgun (WGS) entry which is preliminary data.</text>
</comment>
<feature type="non-terminal residue" evidence="1">
    <location>
        <position position="70"/>
    </location>
</feature>
<evidence type="ECO:0000313" key="2">
    <source>
        <dbReference type="Proteomes" id="UP001233999"/>
    </source>
</evidence>
<proteinExistence type="predicted"/>
<dbReference type="Proteomes" id="UP001233999">
    <property type="component" value="Unassembled WGS sequence"/>
</dbReference>
<dbReference type="AlphaFoldDB" id="A0AAD7ZW72"/>
<accession>A0AAD7ZW72</accession>
<protein>
    <submittedName>
        <fullName evidence="1">Uncharacterized protein</fullName>
    </submittedName>
</protein>